<name>A0A1F7I9F7_9BACT</name>
<keyword evidence="1" id="KW-0472">Membrane</keyword>
<reference evidence="2 3" key="1">
    <citation type="journal article" date="2016" name="Nat. Commun.">
        <title>Thousands of microbial genomes shed light on interconnected biogeochemical processes in an aquifer system.</title>
        <authorList>
            <person name="Anantharaman K."/>
            <person name="Brown C.T."/>
            <person name="Hug L.A."/>
            <person name="Sharon I."/>
            <person name="Castelle C.J."/>
            <person name="Probst A.J."/>
            <person name="Thomas B.C."/>
            <person name="Singh A."/>
            <person name="Wilkins M.J."/>
            <person name="Karaoz U."/>
            <person name="Brodie E.L."/>
            <person name="Williams K.H."/>
            <person name="Hubbard S.S."/>
            <person name="Banfield J.F."/>
        </authorList>
    </citation>
    <scope>NUCLEOTIDE SEQUENCE [LARGE SCALE GENOMIC DNA]</scope>
</reference>
<proteinExistence type="predicted"/>
<dbReference type="Proteomes" id="UP000177698">
    <property type="component" value="Unassembled WGS sequence"/>
</dbReference>
<sequence>MDPLDTKKRIFAAYKLLTEKTTSKQKIESVKILIKGVNPKIDTLLENSTKALSELEKFHKGEIIELTAEHLPENTDEDKKRKKALLWFIRNWKSLHGEIDRVKKELEVKSNTADQDIAKMWKIASSLKGPLGITTAFAVIVVIGLSIFGGNKNKTNIVPSSTLQITNEPVSIKEKIKVIVVDGKQIPLTELTTGQGQECMDGNIEAPHYHAKDHVAAKALDGFTVSDPGGCGFGMIKVVQIVEVE</sequence>
<protein>
    <submittedName>
        <fullName evidence="2">Uncharacterized protein</fullName>
    </submittedName>
</protein>
<feature type="transmembrane region" description="Helical" evidence="1">
    <location>
        <begin position="129"/>
        <end position="149"/>
    </location>
</feature>
<evidence type="ECO:0000313" key="3">
    <source>
        <dbReference type="Proteomes" id="UP000177698"/>
    </source>
</evidence>
<comment type="caution">
    <text evidence="2">The sequence shown here is derived from an EMBL/GenBank/DDBJ whole genome shotgun (WGS) entry which is preliminary data.</text>
</comment>
<dbReference type="STRING" id="1802056.A2954_01845"/>
<dbReference type="EMBL" id="MGAG01000032">
    <property type="protein sequence ID" value="OGK39989.1"/>
    <property type="molecule type" value="Genomic_DNA"/>
</dbReference>
<gene>
    <name evidence="2" type="ORF">A2954_01845</name>
</gene>
<keyword evidence="1" id="KW-0812">Transmembrane</keyword>
<keyword evidence="1" id="KW-1133">Transmembrane helix</keyword>
<dbReference type="AlphaFoldDB" id="A0A1F7I9F7"/>
<organism evidence="2 3">
    <name type="scientific">Candidatus Roizmanbacteria bacterium RIFCSPLOWO2_01_FULL_37_12</name>
    <dbReference type="NCBI Taxonomy" id="1802056"/>
    <lineage>
        <taxon>Bacteria</taxon>
        <taxon>Candidatus Roizmaniibacteriota</taxon>
    </lineage>
</organism>
<evidence type="ECO:0000313" key="2">
    <source>
        <dbReference type="EMBL" id="OGK39989.1"/>
    </source>
</evidence>
<evidence type="ECO:0000256" key="1">
    <source>
        <dbReference type="SAM" id="Phobius"/>
    </source>
</evidence>
<accession>A0A1F7I9F7</accession>